<organism evidence="3 4">
    <name type="scientific">Vibrio ostreae</name>
    <dbReference type="NCBI Taxonomy" id="2841925"/>
    <lineage>
        <taxon>Bacteria</taxon>
        <taxon>Pseudomonadati</taxon>
        <taxon>Pseudomonadota</taxon>
        <taxon>Gammaproteobacteria</taxon>
        <taxon>Vibrionales</taxon>
        <taxon>Vibrionaceae</taxon>
        <taxon>Vibrio</taxon>
    </lineage>
</organism>
<dbReference type="Pfam" id="PF02872">
    <property type="entry name" value="5_nucleotid_C"/>
    <property type="match status" value="1"/>
</dbReference>
<name>A0A975UCS8_9VIBR</name>
<dbReference type="RefSeq" id="WP_218562920.1">
    <property type="nucleotide sequence ID" value="NZ_CP076643.1"/>
</dbReference>
<evidence type="ECO:0000259" key="2">
    <source>
        <dbReference type="Pfam" id="PF02872"/>
    </source>
</evidence>
<keyword evidence="1" id="KW-0732">Signal</keyword>
<sequence>MKTAKLNKRFWSHSLVASAIALALVGCNDNDSNDSQAAFTLQLLHVSDMDGSNALALANAGNFASNVSSLTALYPHNTLFLSSGDNYIPGSRYQAGDNETMAAVNGIGVPGVGRADIAMLNAMGLQASAVGNHDLDGGTAEFAAIISAETATGSYSMDYPGARFPYLSSNMIFADDANTAPLVVADGQVADDVPNSLTSSTVITVNGERIAIVGATTPTNEVITSTGDITVLPANDSTTELAALTQEKVDALTASGINKVIVLAHMQTMTLEQQLATLLKDVDIIVAGGSNTLLADSNDRLWAGDSAIGTYPLLYKDADGKDVAVVNVDGDYKYLGRLVVGFDENGDLLTGTINAEESGAYISDDAMVSELGGSNNAEVDAIVTAVNNVIVADESNILGHTTVYLNGRRADVRSNETNLGDLTADANLWYAKLEDAGVQISIKNGGGIRAPIGYSAYPAGSTNADDLQYYPPAAYPAAGKAEGDISQYDLQTTLAFNNALGILDVSAAELKQILEHTVADIDPDDPTGNAGGRFPQIAGMRFSFDPTQPALDTGAGESGQRITELAVDTTGDGVYDDVVVSAGVMQGDSSRSFSVVTLSYLGEGGDGYPFPCTQAVDGQGNSYCQNMDYLQDNMSADTGLADFATTGTEQDALAEYLLTHYPDSATPYTSVDAVEDSSVVDTRIVRIN</sequence>
<dbReference type="InterPro" id="IPR006179">
    <property type="entry name" value="5_nucleotidase/apyrase"/>
</dbReference>
<feature type="domain" description="5'-Nucleotidase C-terminal" evidence="2">
    <location>
        <begin position="398"/>
        <end position="609"/>
    </location>
</feature>
<dbReference type="Proteomes" id="UP000694232">
    <property type="component" value="Chromosome 1"/>
</dbReference>
<keyword evidence="4" id="KW-1185">Reference proteome</keyword>
<dbReference type="GO" id="GO:0030288">
    <property type="term" value="C:outer membrane-bounded periplasmic space"/>
    <property type="evidence" value="ECO:0007669"/>
    <property type="project" value="TreeGrafter"/>
</dbReference>
<dbReference type="PANTHER" id="PTHR11575:SF24">
    <property type="entry name" value="5'-NUCLEOTIDASE"/>
    <property type="match status" value="1"/>
</dbReference>
<evidence type="ECO:0000256" key="1">
    <source>
        <dbReference type="SAM" id="SignalP"/>
    </source>
</evidence>
<dbReference type="EMBL" id="CP076643">
    <property type="protein sequence ID" value="QXO18386.1"/>
    <property type="molecule type" value="Genomic_DNA"/>
</dbReference>
<dbReference type="AlphaFoldDB" id="A0A975UCS8"/>
<dbReference type="PANTHER" id="PTHR11575">
    <property type="entry name" value="5'-NUCLEOTIDASE-RELATED"/>
    <property type="match status" value="1"/>
</dbReference>
<reference evidence="3" key="1">
    <citation type="submission" date="2021-06" db="EMBL/GenBank/DDBJ databases">
        <title>Vibrio nov. sp., novel gut bacterium isolated from Yellow Sea oyster.</title>
        <authorList>
            <person name="Muhammad N."/>
            <person name="Nguyen T.H."/>
            <person name="Lee Y.-J."/>
            <person name="Ko J."/>
            <person name="Kim S.-G."/>
        </authorList>
    </citation>
    <scope>NUCLEOTIDE SEQUENCE</scope>
    <source>
        <strain evidence="3">OG9-811</strain>
    </source>
</reference>
<dbReference type="InterPro" id="IPR008334">
    <property type="entry name" value="5'-Nucleotdase_C"/>
</dbReference>
<gene>
    <name evidence="3" type="ORF">KNV97_08960</name>
</gene>
<dbReference type="GO" id="GO:0008253">
    <property type="term" value="F:5'-nucleotidase activity"/>
    <property type="evidence" value="ECO:0007669"/>
    <property type="project" value="TreeGrafter"/>
</dbReference>
<dbReference type="GO" id="GO:0009166">
    <property type="term" value="P:nucleotide catabolic process"/>
    <property type="evidence" value="ECO:0007669"/>
    <property type="project" value="InterPro"/>
</dbReference>
<evidence type="ECO:0000313" key="4">
    <source>
        <dbReference type="Proteomes" id="UP000694232"/>
    </source>
</evidence>
<feature type="signal peptide" evidence="1">
    <location>
        <begin position="1"/>
        <end position="23"/>
    </location>
</feature>
<accession>A0A975UCS8</accession>
<dbReference type="PROSITE" id="PS51257">
    <property type="entry name" value="PROKAR_LIPOPROTEIN"/>
    <property type="match status" value="1"/>
</dbReference>
<feature type="chain" id="PRO_5037837922" evidence="1">
    <location>
        <begin position="24"/>
        <end position="688"/>
    </location>
</feature>
<protein>
    <submittedName>
        <fullName evidence="3">Bifunctional metallophosphatase/5'-nucleotidase</fullName>
    </submittedName>
</protein>
<evidence type="ECO:0000313" key="3">
    <source>
        <dbReference type="EMBL" id="QXO18386.1"/>
    </source>
</evidence>
<proteinExistence type="predicted"/>
<dbReference type="KEGG" id="vos:KNV97_08960"/>
<dbReference type="GO" id="GO:0008768">
    <property type="term" value="F:UDP-sugar diphosphatase activity"/>
    <property type="evidence" value="ECO:0007669"/>
    <property type="project" value="TreeGrafter"/>
</dbReference>